<accession>A0A1H9S9M5</accession>
<dbReference type="AlphaFoldDB" id="A0A1H9S9M5"/>
<dbReference type="RefSeq" id="WP_074724796.1">
    <property type="nucleotide sequence ID" value="NZ_CBCRVS010000036.1"/>
</dbReference>
<proteinExistence type="predicted"/>
<sequence length="335" mass="40620">MNIDKIKFLKFFHDCKKNAIKRIVKCYHPNCNEKSINSHILQKNGILSSIAKDNHLWEHILNQFKEPHFQFKRTGINEIFSFNCFCQKHDSELFKIIETENINFNDYKSCLLFTLRTIYNEKFRKEVNIDIYQNMLKSELTENFDREFLQLTLEQEKLGLNDLILNENDIWNDINQNTESYVFEVREISKIELCLSAFYNYETTFEMNLYRFKYGKDMERISEIFINLFPYKDKSVLLMGYNKKDEKSVKGDFYTYFKESEKRVQRKLTNLFLFACETWVISEKLYFSKFKGIENIIAFASKYSTENYNERQTFALNMFSENFKTEMQKWYSKYK</sequence>
<evidence type="ECO:0000313" key="2">
    <source>
        <dbReference type="Proteomes" id="UP000183658"/>
    </source>
</evidence>
<gene>
    <name evidence="1" type="ORF">SAMN05444355_1551</name>
</gene>
<organism evidence="1 2">
    <name type="scientific">Flavobacterium frigoris</name>
    <dbReference type="NCBI Taxonomy" id="229204"/>
    <lineage>
        <taxon>Bacteria</taxon>
        <taxon>Pseudomonadati</taxon>
        <taxon>Bacteroidota</taxon>
        <taxon>Flavobacteriia</taxon>
        <taxon>Flavobacteriales</taxon>
        <taxon>Flavobacteriaceae</taxon>
        <taxon>Flavobacterium</taxon>
    </lineage>
</organism>
<dbReference type="OrthoDB" id="583051at2"/>
<reference evidence="2" key="1">
    <citation type="submission" date="2016-10" db="EMBL/GenBank/DDBJ databases">
        <authorList>
            <person name="Varghese N."/>
            <person name="Submissions S."/>
        </authorList>
    </citation>
    <scope>NUCLEOTIDE SEQUENCE [LARGE SCALE GENOMIC DNA]</scope>
    <source>
        <strain evidence="2">DSM 15719</strain>
    </source>
</reference>
<keyword evidence="2" id="KW-1185">Reference proteome</keyword>
<dbReference type="Proteomes" id="UP000183658">
    <property type="component" value="Unassembled WGS sequence"/>
</dbReference>
<name>A0A1H9S9M5_FLAFI</name>
<protein>
    <submittedName>
        <fullName evidence="1">Uncharacterized protein</fullName>
    </submittedName>
</protein>
<evidence type="ECO:0000313" key="1">
    <source>
        <dbReference type="EMBL" id="SER81707.1"/>
    </source>
</evidence>
<dbReference type="EMBL" id="FOFZ01000055">
    <property type="protein sequence ID" value="SER81707.1"/>
    <property type="molecule type" value="Genomic_DNA"/>
</dbReference>